<accession>A0AAU7CHG2</accession>
<gene>
    <name evidence="2" type="ORF">V5E97_00455</name>
</gene>
<keyword evidence="1" id="KW-0812">Transmembrane</keyword>
<feature type="transmembrane region" description="Helical" evidence="1">
    <location>
        <begin position="34"/>
        <end position="52"/>
    </location>
</feature>
<feature type="transmembrane region" description="Helical" evidence="1">
    <location>
        <begin position="82"/>
        <end position="109"/>
    </location>
</feature>
<dbReference type="InterPro" id="IPR045466">
    <property type="entry name" value="DUF6498"/>
</dbReference>
<evidence type="ECO:0000313" key="2">
    <source>
        <dbReference type="EMBL" id="XBH04520.1"/>
    </source>
</evidence>
<proteinExistence type="predicted"/>
<dbReference type="RefSeq" id="WP_406697287.1">
    <property type="nucleotide sequence ID" value="NZ_CP155447.1"/>
</dbReference>
<feature type="transmembrane region" description="Helical" evidence="1">
    <location>
        <begin position="155"/>
        <end position="175"/>
    </location>
</feature>
<protein>
    <submittedName>
        <fullName evidence="2">DUF6498-containing protein</fullName>
    </submittedName>
</protein>
<dbReference type="EMBL" id="CP155447">
    <property type="protein sequence ID" value="XBH04520.1"/>
    <property type="molecule type" value="Genomic_DNA"/>
</dbReference>
<dbReference type="Pfam" id="PF20108">
    <property type="entry name" value="DUF6498"/>
    <property type="match status" value="1"/>
</dbReference>
<name>A0AAU7CHG2_9BACT</name>
<keyword evidence="1" id="KW-0472">Membrane</keyword>
<evidence type="ECO:0000256" key="1">
    <source>
        <dbReference type="SAM" id="Phobius"/>
    </source>
</evidence>
<sequence>MITFLQIALSIFLNAIPAGGVVFRGWTPATALTLYWSENLVAVLLIGLRIAIHRRLTRRRGHYPLQVSTKNLKGRSSPQPTYLAEFLTVSLAFTLVHGIFLAAILTMVAKVSPDPTQVFQGLRWMIAAQVGSFVLDLFGLRHWPFADLKQSADRIMGRVLLIQLAFIGGMFFAAFSSHPEAVFAVFGFLKTLSDVTSRIPYTPKPGVEAPRWFLWFANRFDKGKHWKTGQDAATWWRETTMAERRRAEENEQVIETPQRV</sequence>
<dbReference type="AlphaFoldDB" id="A0AAU7CHG2"/>
<organism evidence="2">
    <name type="scientific">Singulisphaera sp. Ch08</name>
    <dbReference type="NCBI Taxonomy" id="3120278"/>
    <lineage>
        <taxon>Bacteria</taxon>
        <taxon>Pseudomonadati</taxon>
        <taxon>Planctomycetota</taxon>
        <taxon>Planctomycetia</taxon>
        <taxon>Isosphaerales</taxon>
        <taxon>Isosphaeraceae</taxon>
        <taxon>Singulisphaera</taxon>
    </lineage>
</organism>
<feature type="transmembrane region" description="Helical" evidence="1">
    <location>
        <begin position="121"/>
        <end position="143"/>
    </location>
</feature>
<keyword evidence="1" id="KW-1133">Transmembrane helix</keyword>
<reference evidence="2" key="1">
    <citation type="submission" date="2024-05" db="EMBL/GenBank/DDBJ databases">
        <title>Planctomycetes of the genus Singulisphaera possess chitinolytic capabilities.</title>
        <authorList>
            <person name="Ivanova A."/>
        </authorList>
    </citation>
    <scope>NUCLEOTIDE SEQUENCE</scope>
    <source>
        <strain evidence="2">Ch08T</strain>
    </source>
</reference>